<gene>
    <name evidence="5" type="ORF">BJ878DRAFT_520509</name>
</gene>
<evidence type="ECO:0000256" key="3">
    <source>
        <dbReference type="ARBA" id="ARBA00023002"/>
    </source>
</evidence>
<reference evidence="5" key="1">
    <citation type="journal article" date="2021" name="IMA Fungus">
        <title>Genomic characterization of three marine fungi, including Emericellopsis atlantica sp. nov. with signatures of a generalist lifestyle and marine biomass degradation.</title>
        <authorList>
            <person name="Hagestad O.C."/>
            <person name="Hou L."/>
            <person name="Andersen J.H."/>
            <person name="Hansen E.H."/>
            <person name="Altermark B."/>
            <person name="Li C."/>
            <person name="Kuhnert E."/>
            <person name="Cox R.J."/>
            <person name="Crous P.W."/>
            <person name="Spatafora J.W."/>
            <person name="Lail K."/>
            <person name="Amirebrahimi M."/>
            <person name="Lipzen A."/>
            <person name="Pangilinan J."/>
            <person name="Andreopoulos W."/>
            <person name="Hayes R.D."/>
            <person name="Ng V."/>
            <person name="Grigoriev I.V."/>
            <person name="Jackson S.A."/>
            <person name="Sutton T.D.S."/>
            <person name="Dobson A.D.W."/>
            <person name="Rama T."/>
        </authorList>
    </citation>
    <scope>NUCLEOTIDE SEQUENCE</scope>
    <source>
        <strain evidence="5">TRa3180A</strain>
    </source>
</reference>
<keyword evidence="1" id="KW-0285">Flavoprotein</keyword>
<dbReference type="PANTHER" id="PTHR46972">
    <property type="entry name" value="MONOOXYGENASE ASQM-RELATED"/>
    <property type="match status" value="1"/>
</dbReference>
<sequence>MSKRCRDIRNQGGIIDLHPKLGQLALKQAVLLEAYHKNSLPGGEASKIMKANGRVFWDDKAMEWWRPQGPRAKAKLEIDRNVLKDLSLDSLQEENHQVGQETSGSFLGQ</sequence>
<organism evidence="5 6">
    <name type="scientific">Calycina marina</name>
    <dbReference type="NCBI Taxonomy" id="1763456"/>
    <lineage>
        <taxon>Eukaryota</taxon>
        <taxon>Fungi</taxon>
        <taxon>Dikarya</taxon>
        <taxon>Ascomycota</taxon>
        <taxon>Pezizomycotina</taxon>
        <taxon>Leotiomycetes</taxon>
        <taxon>Helotiales</taxon>
        <taxon>Pezizellaceae</taxon>
        <taxon>Calycina</taxon>
    </lineage>
</organism>
<dbReference type="AlphaFoldDB" id="A0A9P7YXI9"/>
<dbReference type="PANTHER" id="PTHR46972:SF1">
    <property type="entry name" value="FAD DEPENDENT OXIDOREDUCTASE DOMAIN-CONTAINING PROTEIN"/>
    <property type="match status" value="1"/>
</dbReference>
<evidence type="ECO:0000313" key="5">
    <source>
        <dbReference type="EMBL" id="KAG9241496.1"/>
    </source>
</evidence>
<dbReference type="InterPro" id="IPR036188">
    <property type="entry name" value="FAD/NAD-bd_sf"/>
</dbReference>
<accession>A0A9P7YXI9</accession>
<dbReference type="Proteomes" id="UP000887226">
    <property type="component" value="Unassembled WGS sequence"/>
</dbReference>
<evidence type="ECO:0000313" key="6">
    <source>
        <dbReference type="Proteomes" id="UP000887226"/>
    </source>
</evidence>
<evidence type="ECO:0000256" key="2">
    <source>
        <dbReference type="ARBA" id="ARBA00022827"/>
    </source>
</evidence>
<comment type="caution">
    <text evidence="5">The sequence shown here is derived from an EMBL/GenBank/DDBJ whole genome shotgun (WGS) entry which is preliminary data.</text>
</comment>
<name>A0A9P7YXI9_9HELO</name>
<protein>
    <submittedName>
        <fullName evidence="5">Uncharacterized protein</fullName>
    </submittedName>
</protein>
<dbReference type="GO" id="GO:0004497">
    <property type="term" value="F:monooxygenase activity"/>
    <property type="evidence" value="ECO:0007669"/>
    <property type="project" value="UniProtKB-KW"/>
</dbReference>
<dbReference type="EMBL" id="MU254204">
    <property type="protein sequence ID" value="KAG9241496.1"/>
    <property type="molecule type" value="Genomic_DNA"/>
</dbReference>
<keyword evidence="3" id="KW-0560">Oxidoreductase</keyword>
<evidence type="ECO:0000256" key="1">
    <source>
        <dbReference type="ARBA" id="ARBA00022630"/>
    </source>
</evidence>
<dbReference type="OrthoDB" id="655030at2759"/>
<dbReference type="Gene3D" id="3.50.50.60">
    <property type="entry name" value="FAD/NAD(P)-binding domain"/>
    <property type="match status" value="1"/>
</dbReference>
<keyword evidence="4" id="KW-0503">Monooxygenase</keyword>
<keyword evidence="2" id="KW-0274">FAD</keyword>
<evidence type="ECO:0000256" key="4">
    <source>
        <dbReference type="ARBA" id="ARBA00023033"/>
    </source>
</evidence>
<keyword evidence="6" id="KW-1185">Reference proteome</keyword>
<proteinExistence type="predicted"/>